<dbReference type="Pfam" id="PF08282">
    <property type="entry name" value="Hydrolase_3"/>
    <property type="match status" value="1"/>
</dbReference>
<evidence type="ECO:0000313" key="2">
    <source>
        <dbReference type="Proteomes" id="UP000192359"/>
    </source>
</evidence>
<protein>
    <recommendedName>
        <fullName evidence="3">HAD family phosphatase</fullName>
    </recommendedName>
</protein>
<comment type="caution">
    <text evidence="1">The sequence shown here is derived from an EMBL/GenBank/DDBJ whole genome shotgun (WGS) entry which is preliminary data.</text>
</comment>
<dbReference type="SFLD" id="SFLDG01140">
    <property type="entry name" value="C2.B:_Phosphomannomutase_and_P"/>
    <property type="match status" value="1"/>
</dbReference>
<dbReference type="PANTHER" id="PTHR10000:SF53">
    <property type="entry name" value="5-AMINO-6-(5-PHOSPHO-D-RIBITYLAMINO)URACIL PHOSPHATASE YBJI-RELATED"/>
    <property type="match status" value="1"/>
</dbReference>
<keyword evidence="2" id="KW-1185">Reference proteome</keyword>
<evidence type="ECO:0000313" key="1">
    <source>
        <dbReference type="EMBL" id="ORC15407.1"/>
    </source>
</evidence>
<dbReference type="PROSITE" id="PS01229">
    <property type="entry name" value="COF_2"/>
    <property type="match status" value="1"/>
</dbReference>
<dbReference type="GO" id="GO:0000287">
    <property type="term" value="F:magnesium ion binding"/>
    <property type="evidence" value="ECO:0007669"/>
    <property type="project" value="TreeGrafter"/>
</dbReference>
<dbReference type="GO" id="GO:0016791">
    <property type="term" value="F:phosphatase activity"/>
    <property type="evidence" value="ECO:0007669"/>
    <property type="project" value="TreeGrafter"/>
</dbReference>
<dbReference type="Proteomes" id="UP000192359">
    <property type="component" value="Unassembled WGS sequence"/>
</dbReference>
<dbReference type="Gene3D" id="3.40.50.1000">
    <property type="entry name" value="HAD superfamily/HAD-like"/>
    <property type="match status" value="1"/>
</dbReference>
<dbReference type="InterPro" id="IPR023214">
    <property type="entry name" value="HAD_sf"/>
</dbReference>
<dbReference type="SUPFAM" id="SSF56784">
    <property type="entry name" value="HAD-like"/>
    <property type="match status" value="1"/>
</dbReference>
<evidence type="ECO:0008006" key="3">
    <source>
        <dbReference type="Google" id="ProtNLM"/>
    </source>
</evidence>
<dbReference type="PANTHER" id="PTHR10000">
    <property type="entry name" value="PHOSPHOSERINE PHOSPHATASE"/>
    <property type="match status" value="1"/>
</dbReference>
<dbReference type="OrthoDB" id="3180855at2"/>
<dbReference type="GO" id="GO:0005829">
    <property type="term" value="C:cytosol"/>
    <property type="evidence" value="ECO:0007669"/>
    <property type="project" value="TreeGrafter"/>
</dbReference>
<dbReference type="EMBL" id="LXWF01000043">
    <property type="protein sequence ID" value="ORC15407.1"/>
    <property type="molecule type" value="Genomic_DNA"/>
</dbReference>
<sequence>MTQPHLYAVDLDGTLLSSHKTYKHDQFDRVLNLLAQQGSYLAVATGNQMPKIEQYMAGHEHHENLYYIAENGAIIHNQGNDLALWGFTPELVQQSLAALDVFPALGIILSARHHSYVPTDRLKIISDRVHEQVSKVGVELPGYDPQNPITAIRPFYPNAVAIDDPAAITDTIVKIALNSDPTEGIYDTIGRLHQSLPAGIAATSSGFGAIDLILAGNHKGHGLSWLAGHLGIDMAETTAIGDSGNDLEMFQVAGRSIAMEHSDPTLAPHTDVTIGSNDDGAVLNFLETELTGAYTHR</sequence>
<dbReference type="InterPro" id="IPR036412">
    <property type="entry name" value="HAD-like_sf"/>
</dbReference>
<dbReference type="SFLD" id="SFLDS00003">
    <property type="entry name" value="Haloacid_Dehalogenase"/>
    <property type="match status" value="1"/>
</dbReference>
<dbReference type="Gene3D" id="3.30.1240.10">
    <property type="match status" value="1"/>
</dbReference>
<accession>A0A1Y1RN11</accession>
<dbReference type="RefSeq" id="WP_083093201.1">
    <property type="nucleotide sequence ID" value="NZ_LXWF01000043.1"/>
</dbReference>
<organism evidence="1 2">
    <name type="scientific">Rothia nasimurium</name>
    <dbReference type="NCBI Taxonomy" id="85336"/>
    <lineage>
        <taxon>Bacteria</taxon>
        <taxon>Bacillati</taxon>
        <taxon>Actinomycetota</taxon>
        <taxon>Actinomycetes</taxon>
        <taxon>Micrococcales</taxon>
        <taxon>Micrococcaceae</taxon>
        <taxon>Rothia</taxon>
    </lineage>
</organism>
<reference evidence="1 2" key="1">
    <citation type="submission" date="2016-05" db="EMBL/GenBank/DDBJ databases">
        <title>Draft genome sequence of a porcine commensal Rothia nasimurium.</title>
        <authorList>
            <person name="Gaiser R.A."/>
            <person name="Van Baarlen P."/>
            <person name="Wells J.M."/>
        </authorList>
    </citation>
    <scope>NUCLEOTIDE SEQUENCE [LARGE SCALE GENOMIC DNA]</scope>
    <source>
        <strain evidence="1 2">PT-32</strain>
    </source>
</reference>
<proteinExistence type="predicted"/>
<gene>
    <name evidence="1" type="ORF">A7979_06580</name>
</gene>
<name>A0A1Y1RN11_9MICC</name>
<dbReference type="AlphaFoldDB" id="A0A1Y1RN11"/>